<feature type="region of interest" description="Disordered" evidence="1">
    <location>
        <begin position="108"/>
        <end position="151"/>
    </location>
</feature>
<organism evidence="3 4">
    <name type="scientific">Mizuhopecten yessoensis</name>
    <name type="common">Japanese scallop</name>
    <name type="synonym">Patinopecten yessoensis</name>
    <dbReference type="NCBI Taxonomy" id="6573"/>
    <lineage>
        <taxon>Eukaryota</taxon>
        <taxon>Metazoa</taxon>
        <taxon>Spiralia</taxon>
        <taxon>Lophotrochozoa</taxon>
        <taxon>Mollusca</taxon>
        <taxon>Bivalvia</taxon>
        <taxon>Autobranchia</taxon>
        <taxon>Pteriomorphia</taxon>
        <taxon>Pectinida</taxon>
        <taxon>Pectinoidea</taxon>
        <taxon>Pectinidae</taxon>
        <taxon>Mizuhopecten</taxon>
    </lineage>
</organism>
<evidence type="ECO:0000313" key="3">
    <source>
        <dbReference type="EMBL" id="OWF47879.1"/>
    </source>
</evidence>
<evidence type="ECO:0000256" key="2">
    <source>
        <dbReference type="SAM" id="SignalP"/>
    </source>
</evidence>
<dbReference type="Proteomes" id="UP000242188">
    <property type="component" value="Unassembled WGS sequence"/>
</dbReference>
<evidence type="ECO:0000313" key="4">
    <source>
        <dbReference type="Proteomes" id="UP000242188"/>
    </source>
</evidence>
<comment type="caution">
    <text evidence="3">The sequence shown here is derived from an EMBL/GenBank/DDBJ whole genome shotgun (WGS) entry which is preliminary data.</text>
</comment>
<protein>
    <submittedName>
        <fullName evidence="3">Uncharacterized protein</fullName>
    </submittedName>
</protein>
<feature type="chain" id="PRO_5013324248" evidence="2">
    <location>
        <begin position="22"/>
        <end position="191"/>
    </location>
</feature>
<feature type="signal peptide" evidence="2">
    <location>
        <begin position="1"/>
        <end position="21"/>
    </location>
</feature>
<proteinExistence type="predicted"/>
<accession>A0A210QGQ7</accession>
<dbReference type="EMBL" id="NEDP02003758">
    <property type="protein sequence ID" value="OWF47879.1"/>
    <property type="molecule type" value="Genomic_DNA"/>
</dbReference>
<keyword evidence="2" id="KW-0732">Signal</keyword>
<name>A0A210QGQ7_MIZYE</name>
<keyword evidence="4" id="KW-1185">Reference proteome</keyword>
<evidence type="ECO:0000256" key="1">
    <source>
        <dbReference type="SAM" id="MobiDB-lite"/>
    </source>
</evidence>
<dbReference type="AlphaFoldDB" id="A0A210QGQ7"/>
<reference evidence="3 4" key="1">
    <citation type="journal article" date="2017" name="Nat. Ecol. Evol.">
        <title>Scallop genome provides insights into evolution of bilaterian karyotype and development.</title>
        <authorList>
            <person name="Wang S."/>
            <person name="Zhang J."/>
            <person name="Jiao W."/>
            <person name="Li J."/>
            <person name="Xun X."/>
            <person name="Sun Y."/>
            <person name="Guo X."/>
            <person name="Huan P."/>
            <person name="Dong B."/>
            <person name="Zhang L."/>
            <person name="Hu X."/>
            <person name="Sun X."/>
            <person name="Wang J."/>
            <person name="Zhao C."/>
            <person name="Wang Y."/>
            <person name="Wang D."/>
            <person name="Huang X."/>
            <person name="Wang R."/>
            <person name="Lv J."/>
            <person name="Li Y."/>
            <person name="Zhang Z."/>
            <person name="Liu B."/>
            <person name="Lu W."/>
            <person name="Hui Y."/>
            <person name="Liang J."/>
            <person name="Zhou Z."/>
            <person name="Hou R."/>
            <person name="Li X."/>
            <person name="Liu Y."/>
            <person name="Li H."/>
            <person name="Ning X."/>
            <person name="Lin Y."/>
            <person name="Zhao L."/>
            <person name="Xing Q."/>
            <person name="Dou J."/>
            <person name="Li Y."/>
            <person name="Mao J."/>
            <person name="Guo H."/>
            <person name="Dou H."/>
            <person name="Li T."/>
            <person name="Mu C."/>
            <person name="Jiang W."/>
            <person name="Fu Q."/>
            <person name="Fu X."/>
            <person name="Miao Y."/>
            <person name="Liu J."/>
            <person name="Yu Q."/>
            <person name="Li R."/>
            <person name="Liao H."/>
            <person name="Li X."/>
            <person name="Kong Y."/>
            <person name="Jiang Z."/>
            <person name="Chourrout D."/>
            <person name="Li R."/>
            <person name="Bao Z."/>
        </authorList>
    </citation>
    <scope>NUCLEOTIDE SEQUENCE [LARGE SCALE GENOMIC DNA]</scope>
    <source>
        <strain evidence="3 4">PY_sf001</strain>
    </source>
</reference>
<sequence length="191" mass="22221">MSKYALLVLLVLVAVSLLAEAHRGGRPQRQNHEGRVRTPRLAWRVRQFMKNCVGNAQIDNEEEEEEEFDDFNDEEDEVIGGLTPLEPEGINVSTELEGNTGVVNPRRQARLQRRQQRQNRRLAGRQGRGRRPARLNRRMGRQQRVQRRQERRQRRRSRWCAKIQQFGCTLPEDLSSFCDEIPDSTAAPVVL</sequence>
<gene>
    <name evidence="3" type="ORF">KP79_PYT08786</name>
</gene>